<comment type="subcellular location">
    <subcellularLocation>
        <location evidence="1">Membrane</location>
        <topology evidence="1">Multi-pass membrane protein</topology>
    </subcellularLocation>
</comment>
<keyword evidence="7 12" id="KW-0675">Receptor</keyword>
<evidence type="ECO:0000256" key="9">
    <source>
        <dbReference type="SAM" id="MobiDB-lite"/>
    </source>
</evidence>
<feature type="transmembrane region" description="Helical" evidence="10">
    <location>
        <begin position="135"/>
        <end position="161"/>
    </location>
</feature>
<sequence length="643" mass="70952">MSNNVTVAEILSSCPTVNSTLITGVVDLATSLLGMILALFTILLNSTLLYAILTKPVIRPLNALIANLCIVSILSGGLGAVYISGLDAILQNLWMCSVFSFLRNVGVSLISLSVLSISYERVRKVAPVEMDGKLLLGRVIGGIWVISFIGAIPALFVTILVHHTHSDGEIHSVCMKAPPGDYFDVGLIYEVIRSLVFHVGIPIFMMFELYRIRATLKHFFHFTVPCPRMRRRVRRVRFIYINSITFVLLWVPFGVGISIYKNTTLQKRYERFVQHPELDCEDRVRSNTFYILVCLFYCYILLLPVLIFYSNDTFSSLKLCHNNFGRENKKIKGDKIRIKNLNSPQGGEDEITRMEGGTTFAASEPIHDECHTEKEENFQGVNIHSTLSDFSKFPKTFKNAKFPPINSPLNAIMYNPNYLDTPLGRHHLYGENATFPTYRRGRHHHHLPLSAPPLYSQGFHPAIASQGSDRLTRLLPMQVTPPSSPCPSSSLSSSSCTCSECADRRNRTLLGSSLLMESGPRGMDVPPREGTFGRSASVNFGMPNYHHQQAGPSGHFPQPNQPFVSPPINSGGFTNNNHFYANGAALALNLQNPGTYWVDLRADIEVGGGRAGGPAPQEGAQSASGGGRLVQVPMNGTAGPSRI</sequence>
<dbReference type="PANTHER" id="PTHR24238:SF57">
    <property type="entry name" value="G-PROTEIN COUPLED RECEPTOR 83"/>
    <property type="match status" value="1"/>
</dbReference>
<feature type="transmembrane region" description="Helical" evidence="10">
    <location>
        <begin position="191"/>
        <end position="210"/>
    </location>
</feature>
<gene>
    <name evidence="12" type="ORF">Fcan01_06809</name>
</gene>
<protein>
    <submittedName>
        <fullName evidence="12">Tachykinin-like peptide receptor 86C</fullName>
    </submittedName>
</protein>
<dbReference type="PROSITE" id="PS50262">
    <property type="entry name" value="G_PROTEIN_RECEP_F1_2"/>
    <property type="match status" value="1"/>
</dbReference>
<name>A0A226EGL1_FOLCA</name>
<evidence type="ECO:0000256" key="5">
    <source>
        <dbReference type="ARBA" id="ARBA00023040"/>
    </source>
</evidence>
<dbReference type="CDD" id="cd00637">
    <property type="entry name" value="7tm_classA_rhodopsin-like"/>
    <property type="match status" value="1"/>
</dbReference>
<keyword evidence="6 10" id="KW-0472">Membrane</keyword>
<feature type="transmembrane region" description="Helical" evidence="10">
    <location>
        <begin position="64"/>
        <end position="83"/>
    </location>
</feature>
<dbReference type="Pfam" id="PF00001">
    <property type="entry name" value="7tm_1"/>
    <property type="match status" value="1"/>
</dbReference>
<feature type="region of interest" description="Disordered" evidence="9">
    <location>
        <begin position="608"/>
        <end position="643"/>
    </location>
</feature>
<comment type="similarity">
    <text evidence="2">Belongs to the G-protein coupled receptor 1 family.</text>
</comment>
<dbReference type="Proteomes" id="UP000198287">
    <property type="component" value="Unassembled WGS sequence"/>
</dbReference>
<feature type="transmembrane region" description="Helical" evidence="10">
    <location>
        <begin position="238"/>
        <end position="260"/>
    </location>
</feature>
<evidence type="ECO:0000259" key="11">
    <source>
        <dbReference type="PROSITE" id="PS50262"/>
    </source>
</evidence>
<keyword evidence="5" id="KW-0297">G-protein coupled receptor</keyword>
<feature type="domain" description="G-protein coupled receptors family 1 profile" evidence="11">
    <location>
        <begin position="34"/>
        <end position="307"/>
    </location>
</feature>
<evidence type="ECO:0000256" key="7">
    <source>
        <dbReference type="ARBA" id="ARBA00023170"/>
    </source>
</evidence>
<dbReference type="GO" id="GO:0005886">
    <property type="term" value="C:plasma membrane"/>
    <property type="evidence" value="ECO:0007669"/>
    <property type="project" value="TreeGrafter"/>
</dbReference>
<evidence type="ECO:0000256" key="1">
    <source>
        <dbReference type="ARBA" id="ARBA00004141"/>
    </source>
</evidence>
<keyword evidence="3 10" id="KW-0812">Transmembrane</keyword>
<evidence type="ECO:0000313" key="13">
    <source>
        <dbReference type="Proteomes" id="UP000198287"/>
    </source>
</evidence>
<accession>A0A226EGL1</accession>
<proteinExistence type="inferred from homology"/>
<feature type="transmembrane region" description="Helical" evidence="10">
    <location>
        <begin position="28"/>
        <end position="52"/>
    </location>
</feature>
<keyword evidence="13" id="KW-1185">Reference proteome</keyword>
<evidence type="ECO:0000313" key="12">
    <source>
        <dbReference type="EMBL" id="OXA56755.1"/>
    </source>
</evidence>
<dbReference type="InterPro" id="IPR017452">
    <property type="entry name" value="GPCR_Rhodpsn_7TM"/>
</dbReference>
<keyword evidence="4 10" id="KW-1133">Transmembrane helix</keyword>
<keyword evidence="8" id="KW-0807">Transducer</keyword>
<evidence type="ECO:0000256" key="3">
    <source>
        <dbReference type="ARBA" id="ARBA00022692"/>
    </source>
</evidence>
<dbReference type="PRINTS" id="PR00237">
    <property type="entry name" value="GPCRRHODOPSN"/>
</dbReference>
<comment type="caution">
    <text evidence="12">The sequence shown here is derived from an EMBL/GenBank/DDBJ whole genome shotgun (WGS) entry which is preliminary data.</text>
</comment>
<dbReference type="EMBL" id="LNIX01000003">
    <property type="protein sequence ID" value="OXA56755.1"/>
    <property type="molecule type" value="Genomic_DNA"/>
</dbReference>
<organism evidence="12 13">
    <name type="scientific">Folsomia candida</name>
    <name type="common">Springtail</name>
    <dbReference type="NCBI Taxonomy" id="158441"/>
    <lineage>
        <taxon>Eukaryota</taxon>
        <taxon>Metazoa</taxon>
        <taxon>Ecdysozoa</taxon>
        <taxon>Arthropoda</taxon>
        <taxon>Hexapoda</taxon>
        <taxon>Collembola</taxon>
        <taxon>Entomobryomorpha</taxon>
        <taxon>Isotomoidea</taxon>
        <taxon>Isotomidae</taxon>
        <taxon>Proisotominae</taxon>
        <taxon>Folsomia</taxon>
    </lineage>
</organism>
<evidence type="ECO:0000256" key="2">
    <source>
        <dbReference type="ARBA" id="ARBA00010663"/>
    </source>
</evidence>
<dbReference type="Gene3D" id="1.20.1070.10">
    <property type="entry name" value="Rhodopsin 7-helix transmembrane proteins"/>
    <property type="match status" value="1"/>
</dbReference>
<evidence type="ECO:0000256" key="8">
    <source>
        <dbReference type="ARBA" id="ARBA00023224"/>
    </source>
</evidence>
<feature type="transmembrane region" description="Helical" evidence="10">
    <location>
        <begin position="289"/>
        <end position="309"/>
    </location>
</feature>
<feature type="transmembrane region" description="Helical" evidence="10">
    <location>
        <begin position="89"/>
        <end position="115"/>
    </location>
</feature>
<evidence type="ECO:0000256" key="4">
    <source>
        <dbReference type="ARBA" id="ARBA00022989"/>
    </source>
</evidence>
<evidence type="ECO:0000256" key="6">
    <source>
        <dbReference type="ARBA" id="ARBA00023136"/>
    </source>
</evidence>
<reference evidence="12 13" key="1">
    <citation type="submission" date="2015-12" db="EMBL/GenBank/DDBJ databases">
        <title>The genome of Folsomia candida.</title>
        <authorList>
            <person name="Faddeeva A."/>
            <person name="Derks M.F."/>
            <person name="Anvar Y."/>
            <person name="Smit S."/>
            <person name="Van Straalen N."/>
            <person name="Roelofs D."/>
        </authorList>
    </citation>
    <scope>NUCLEOTIDE SEQUENCE [LARGE SCALE GENOMIC DNA]</scope>
    <source>
        <strain evidence="12 13">VU population</strain>
        <tissue evidence="12">Whole body</tissue>
    </source>
</reference>
<evidence type="ECO:0000256" key="10">
    <source>
        <dbReference type="SAM" id="Phobius"/>
    </source>
</evidence>
<dbReference type="GO" id="GO:0008188">
    <property type="term" value="F:neuropeptide receptor activity"/>
    <property type="evidence" value="ECO:0007669"/>
    <property type="project" value="TreeGrafter"/>
</dbReference>
<dbReference type="PANTHER" id="PTHR24238">
    <property type="entry name" value="G-PROTEIN COUPLED RECEPTOR"/>
    <property type="match status" value="1"/>
</dbReference>
<dbReference type="InterPro" id="IPR000276">
    <property type="entry name" value="GPCR_Rhodpsn"/>
</dbReference>
<dbReference type="AlphaFoldDB" id="A0A226EGL1"/>
<dbReference type="SUPFAM" id="SSF81321">
    <property type="entry name" value="Family A G protein-coupled receptor-like"/>
    <property type="match status" value="1"/>
</dbReference>